<dbReference type="Pfam" id="PF12860">
    <property type="entry name" value="PAS_7"/>
    <property type="match status" value="2"/>
</dbReference>
<dbReference type="InterPro" id="IPR000014">
    <property type="entry name" value="PAS"/>
</dbReference>
<dbReference type="SMART" id="SM00388">
    <property type="entry name" value="HisKA"/>
    <property type="match status" value="1"/>
</dbReference>
<evidence type="ECO:0000256" key="2">
    <source>
        <dbReference type="ARBA" id="ARBA00012438"/>
    </source>
</evidence>
<dbReference type="GO" id="GO:0000155">
    <property type="term" value="F:phosphorelay sensor kinase activity"/>
    <property type="evidence" value="ECO:0007669"/>
    <property type="project" value="InterPro"/>
</dbReference>
<dbReference type="NCBIfam" id="NF041832">
    <property type="entry name" value="near_NosP_CTERM"/>
    <property type="match status" value="1"/>
</dbReference>
<sequence length="877" mass="98830">MNESLKQAQQQEHAADQLQQRLAELEQENAKLKRINKVLIERVESGSSQVANPYAAFEHSVVLAEQVRERTEALNAALSDLKATNRKLQDANQQAAISHQRLIDAIDSISDAFVLFDAERRVVLFNNKFSDIWHDVCVEIQTGITIQDIWDLGHESGLIAETFSESSSSSKVFRLSNGKWFQMSQRSTMDGGLVVLYTDISELKARETAIRERALEQKSKLLQATVDNLSQGVALVNHEGVLEVWNDRFLELTGVEESTAEERPPYAALMVSHKNILQHALSAAQQGEVVASEQREHNGKVIEVRTHPMPSGGFVNTYTDITERHQYAETLRESEQWIRLITDNVPAMICYVGQDGRYQFTNKVYDEWYGQPRGALNGALITKVHDAEQMRTLTPYFQQAMTGECVTFEMSEPNLLGEERILLKSYVPNLDADDKPLGCFVMIRDITERIRTGEELRQAYQMMEQRVKERTSELTHLNQQLRLEINERSLIESRLREASQEAERANLSKTKFLAAVSHDLLQPLNAARLFTSALIEQEMEQKTQSLVHSVSNSLEDVESLLSTLVDISKLDAGVVVPDVISFKVSDLLENIANEYRQIAQSEGLDLHFVPCDAVISSDSQLLARILRNFLSNAIRYTESGRILLGCRRRRHGLELQVWDTGEGIPATKKQEIFQEFKRLKHTHCGQDKGLGLGLAIVDKISRVLGHPIHVESIEGAGSVFSVEVPYGNKLPSADELHGPNLPQRLERLQDARIWIIDNDRAICQGMETLLTGWGCQVTTALSVDDLTAKIDPASTPVDLLIADYHLDNGENGIDAAEEICSMLSYKIPVLMITANYCKELKEEIRELGYMLMNKPVKPLKLKTTLTHMLEVREEDPV</sequence>
<feature type="domain" description="Response regulatory" evidence="9">
    <location>
        <begin position="752"/>
        <end position="869"/>
    </location>
</feature>
<keyword evidence="11" id="KW-1185">Reference proteome</keyword>
<dbReference type="RefSeq" id="WP_193953412.1">
    <property type="nucleotide sequence ID" value="NZ_JADEYS010000010.1"/>
</dbReference>
<dbReference type="Pfam" id="PF02518">
    <property type="entry name" value="HATPase_c"/>
    <property type="match status" value="1"/>
</dbReference>
<dbReference type="EMBL" id="JADEYS010000010">
    <property type="protein sequence ID" value="MBE9397859.1"/>
    <property type="molecule type" value="Genomic_DNA"/>
</dbReference>
<keyword evidence="5" id="KW-0418">Kinase</keyword>
<name>A0A8J7JZK6_9GAMM</name>
<dbReference type="Gene3D" id="3.40.50.2300">
    <property type="match status" value="1"/>
</dbReference>
<evidence type="ECO:0000259" key="9">
    <source>
        <dbReference type="PROSITE" id="PS50110"/>
    </source>
</evidence>
<dbReference type="InterPro" id="IPR013656">
    <property type="entry name" value="PAS_4"/>
</dbReference>
<evidence type="ECO:0000313" key="11">
    <source>
        <dbReference type="Proteomes" id="UP000640333"/>
    </source>
</evidence>
<dbReference type="SMART" id="SM00387">
    <property type="entry name" value="HATPase_c"/>
    <property type="match status" value="1"/>
</dbReference>
<dbReference type="SUPFAM" id="SSF55785">
    <property type="entry name" value="PYP-like sensor domain (PAS domain)"/>
    <property type="match status" value="2"/>
</dbReference>
<dbReference type="FunFam" id="3.30.565.10:FF:000049">
    <property type="entry name" value="Two-component sensor histidine kinase"/>
    <property type="match status" value="1"/>
</dbReference>
<comment type="caution">
    <text evidence="10">The sequence shown here is derived from an EMBL/GenBank/DDBJ whole genome shotgun (WGS) entry which is preliminary data.</text>
</comment>
<evidence type="ECO:0000256" key="4">
    <source>
        <dbReference type="ARBA" id="ARBA00022679"/>
    </source>
</evidence>
<dbReference type="PROSITE" id="PS50109">
    <property type="entry name" value="HIS_KIN"/>
    <property type="match status" value="1"/>
</dbReference>
<dbReference type="InterPro" id="IPR003594">
    <property type="entry name" value="HATPase_dom"/>
</dbReference>
<evidence type="ECO:0000256" key="6">
    <source>
        <dbReference type="PROSITE-ProRule" id="PRU00169"/>
    </source>
</evidence>
<dbReference type="SUPFAM" id="SSF52172">
    <property type="entry name" value="CheY-like"/>
    <property type="match status" value="1"/>
</dbReference>
<comment type="catalytic activity">
    <reaction evidence="1">
        <text>ATP + protein L-histidine = ADP + protein N-phospho-L-histidine.</text>
        <dbReference type="EC" id="2.7.13.3"/>
    </reaction>
</comment>
<dbReference type="CDD" id="cd00075">
    <property type="entry name" value="HATPase"/>
    <property type="match status" value="1"/>
</dbReference>
<dbReference type="Pfam" id="PF00512">
    <property type="entry name" value="HisKA"/>
    <property type="match status" value="1"/>
</dbReference>
<dbReference type="InterPro" id="IPR036097">
    <property type="entry name" value="HisK_dim/P_sf"/>
</dbReference>
<dbReference type="PRINTS" id="PR00344">
    <property type="entry name" value="BCTRLSENSOR"/>
</dbReference>
<feature type="domain" description="Histidine kinase" evidence="8">
    <location>
        <begin position="515"/>
        <end position="728"/>
    </location>
</feature>
<dbReference type="Pfam" id="PF08448">
    <property type="entry name" value="PAS_4"/>
    <property type="match status" value="1"/>
</dbReference>
<dbReference type="InterPro" id="IPR004358">
    <property type="entry name" value="Sig_transdc_His_kin-like_C"/>
</dbReference>
<evidence type="ECO:0000313" key="10">
    <source>
        <dbReference type="EMBL" id="MBE9397859.1"/>
    </source>
</evidence>
<dbReference type="InterPro" id="IPR001789">
    <property type="entry name" value="Sig_transdc_resp-reg_receiver"/>
</dbReference>
<dbReference type="SMART" id="SM00091">
    <property type="entry name" value="PAS"/>
    <property type="match status" value="3"/>
</dbReference>
<keyword evidence="3 6" id="KW-0597">Phosphoprotein</keyword>
<dbReference type="NCBIfam" id="TIGR00229">
    <property type="entry name" value="sensory_box"/>
    <property type="match status" value="2"/>
</dbReference>
<dbReference type="GO" id="GO:0005886">
    <property type="term" value="C:plasma membrane"/>
    <property type="evidence" value="ECO:0007669"/>
    <property type="project" value="TreeGrafter"/>
</dbReference>
<keyword evidence="4" id="KW-0808">Transferase</keyword>
<dbReference type="SMART" id="SM00448">
    <property type="entry name" value="REC"/>
    <property type="match status" value="1"/>
</dbReference>
<dbReference type="Proteomes" id="UP000640333">
    <property type="component" value="Unassembled WGS sequence"/>
</dbReference>
<organism evidence="10 11">
    <name type="scientific">Pontibacterium sinense</name>
    <dbReference type="NCBI Taxonomy" id="2781979"/>
    <lineage>
        <taxon>Bacteria</taxon>
        <taxon>Pseudomonadati</taxon>
        <taxon>Pseudomonadota</taxon>
        <taxon>Gammaproteobacteria</taxon>
        <taxon>Oceanospirillales</taxon>
        <taxon>Oceanospirillaceae</taxon>
        <taxon>Pontibacterium</taxon>
    </lineage>
</organism>
<proteinExistence type="predicted"/>
<dbReference type="AlphaFoldDB" id="A0A8J7JZK6"/>
<dbReference type="SUPFAM" id="SSF47384">
    <property type="entry name" value="Homodimeric domain of signal transducing histidine kinase"/>
    <property type="match status" value="1"/>
</dbReference>
<dbReference type="Pfam" id="PF00072">
    <property type="entry name" value="Response_reg"/>
    <property type="match status" value="1"/>
</dbReference>
<dbReference type="GO" id="GO:0009927">
    <property type="term" value="F:histidine phosphotransfer kinase activity"/>
    <property type="evidence" value="ECO:0007669"/>
    <property type="project" value="TreeGrafter"/>
</dbReference>
<dbReference type="Gene3D" id="3.30.450.20">
    <property type="entry name" value="PAS domain"/>
    <property type="match status" value="3"/>
</dbReference>
<dbReference type="PANTHER" id="PTHR43047:SF9">
    <property type="entry name" value="HISTIDINE KINASE"/>
    <property type="match status" value="1"/>
</dbReference>
<dbReference type="CDD" id="cd00082">
    <property type="entry name" value="HisKA"/>
    <property type="match status" value="1"/>
</dbReference>
<evidence type="ECO:0000256" key="3">
    <source>
        <dbReference type="ARBA" id="ARBA00022553"/>
    </source>
</evidence>
<evidence type="ECO:0000256" key="5">
    <source>
        <dbReference type="ARBA" id="ARBA00022777"/>
    </source>
</evidence>
<dbReference type="InterPro" id="IPR003661">
    <property type="entry name" value="HisK_dim/P_dom"/>
</dbReference>
<dbReference type="SUPFAM" id="SSF55874">
    <property type="entry name" value="ATPase domain of HSP90 chaperone/DNA topoisomerase II/histidine kinase"/>
    <property type="match status" value="1"/>
</dbReference>
<evidence type="ECO:0000259" key="8">
    <source>
        <dbReference type="PROSITE" id="PS50109"/>
    </source>
</evidence>
<dbReference type="InterPro" id="IPR036890">
    <property type="entry name" value="HATPase_C_sf"/>
</dbReference>
<protein>
    <recommendedName>
        <fullName evidence="2">histidine kinase</fullName>
        <ecNumber evidence="2">2.7.13.3</ecNumber>
    </recommendedName>
</protein>
<dbReference type="InterPro" id="IPR011006">
    <property type="entry name" value="CheY-like_superfamily"/>
</dbReference>
<dbReference type="CDD" id="cd00156">
    <property type="entry name" value="REC"/>
    <property type="match status" value="1"/>
</dbReference>
<dbReference type="Gene3D" id="3.30.565.10">
    <property type="entry name" value="Histidine kinase-like ATPase, C-terminal domain"/>
    <property type="match status" value="1"/>
</dbReference>
<evidence type="ECO:0000256" key="1">
    <source>
        <dbReference type="ARBA" id="ARBA00000085"/>
    </source>
</evidence>
<dbReference type="InterPro" id="IPR035965">
    <property type="entry name" value="PAS-like_dom_sf"/>
</dbReference>
<dbReference type="PROSITE" id="PS50110">
    <property type="entry name" value="RESPONSE_REGULATORY"/>
    <property type="match status" value="1"/>
</dbReference>
<keyword evidence="7" id="KW-0175">Coiled coil</keyword>
<dbReference type="Gene3D" id="1.10.287.130">
    <property type="match status" value="1"/>
</dbReference>
<reference evidence="10" key="1">
    <citation type="submission" date="2020-10" db="EMBL/GenBank/DDBJ databases">
        <title>Bacterium isolated from coastal waters sediment.</title>
        <authorList>
            <person name="Chen R.-J."/>
            <person name="Lu D.-C."/>
            <person name="Zhu K.-L."/>
            <person name="Du Z.-J."/>
        </authorList>
    </citation>
    <scope>NUCLEOTIDE SEQUENCE</scope>
    <source>
        <strain evidence="10">N1Y112</strain>
    </source>
</reference>
<accession>A0A8J7JZK6</accession>
<dbReference type="InterPro" id="IPR005467">
    <property type="entry name" value="His_kinase_dom"/>
</dbReference>
<feature type="modified residue" description="4-aspartylphosphate" evidence="6">
    <location>
        <position position="803"/>
    </location>
</feature>
<feature type="coiled-coil region" evidence="7">
    <location>
        <begin position="1"/>
        <end position="94"/>
    </location>
</feature>
<dbReference type="PANTHER" id="PTHR43047">
    <property type="entry name" value="TWO-COMPONENT HISTIDINE PROTEIN KINASE"/>
    <property type="match status" value="1"/>
</dbReference>
<gene>
    <name evidence="10" type="ORF">IOQ59_11375</name>
</gene>
<evidence type="ECO:0000256" key="7">
    <source>
        <dbReference type="SAM" id="Coils"/>
    </source>
</evidence>
<dbReference type="EC" id="2.7.13.3" evidence="2"/>